<evidence type="ECO:0000259" key="1">
    <source>
        <dbReference type="Pfam" id="PF07411"/>
    </source>
</evidence>
<organism evidence="2 3">
    <name type="scientific">Chitinophaga costaii</name>
    <dbReference type="NCBI Taxonomy" id="1335309"/>
    <lineage>
        <taxon>Bacteria</taxon>
        <taxon>Pseudomonadati</taxon>
        <taxon>Bacteroidota</taxon>
        <taxon>Chitinophagia</taxon>
        <taxon>Chitinophagales</taxon>
        <taxon>Chitinophagaceae</taxon>
        <taxon>Chitinophaga</taxon>
    </lineage>
</organism>
<name>A0A1C3YQB1_9BACT</name>
<dbReference type="STRING" id="1335309.GA0116948_10142"/>
<protein>
    <recommendedName>
        <fullName evidence="1">DUF1508 domain-containing protein</fullName>
    </recommendedName>
</protein>
<dbReference type="EMBL" id="FMAR01000001">
    <property type="protein sequence ID" value="SCB72269.1"/>
    <property type="molecule type" value="Genomic_DNA"/>
</dbReference>
<evidence type="ECO:0000313" key="3">
    <source>
        <dbReference type="Proteomes" id="UP000242818"/>
    </source>
</evidence>
<proteinExistence type="predicted"/>
<dbReference type="PANTHER" id="PTHR40606:SF1">
    <property type="entry name" value="UPF0339 PROTEIN YEGP"/>
    <property type="match status" value="1"/>
</dbReference>
<dbReference type="Proteomes" id="UP000242818">
    <property type="component" value="Unassembled WGS sequence"/>
</dbReference>
<feature type="domain" description="DUF1508" evidence="1">
    <location>
        <begin position="37"/>
        <end position="74"/>
    </location>
</feature>
<sequence>MILTSEGYIAKSSCKNGIESVRKNAPLDERYERKTSTNGKDYFVLKAANGEVIGTSHLYESAQGRDTGIVSVKKMHLGRIWRSKPVVEFKKYGCKN</sequence>
<evidence type="ECO:0000313" key="2">
    <source>
        <dbReference type="EMBL" id="SCB72269.1"/>
    </source>
</evidence>
<dbReference type="InterPro" id="IPR036913">
    <property type="entry name" value="YegP-like_sf"/>
</dbReference>
<feature type="domain" description="DUF1508" evidence="1">
    <location>
        <begin position="2"/>
        <end position="32"/>
    </location>
</feature>
<dbReference type="SUPFAM" id="SSF160113">
    <property type="entry name" value="YegP-like"/>
    <property type="match status" value="2"/>
</dbReference>
<reference evidence="2 3" key="1">
    <citation type="submission" date="2016-08" db="EMBL/GenBank/DDBJ databases">
        <authorList>
            <person name="Seilhamer J.J."/>
        </authorList>
    </citation>
    <scope>NUCLEOTIDE SEQUENCE [LARGE SCALE GENOMIC DNA]</scope>
    <source>
        <strain evidence="2 3">A37T2</strain>
    </source>
</reference>
<dbReference type="AlphaFoldDB" id="A0A1C3YQB1"/>
<dbReference type="Pfam" id="PF07411">
    <property type="entry name" value="DUF1508"/>
    <property type="match status" value="2"/>
</dbReference>
<dbReference type="PANTHER" id="PTHR40606">
    <property type="match status" value="1"/>
</dbReference>
<gene>
    <name evidence="2" type="ORF">GA0116948_10142</name>
</gene>
<dbReference type="Gene3D" id="2.30.29.80">
    <property type="match status" value="1"/>
</dbReference>
<keyword evidence="3" id="KW-1185">Reference proteome</keyword>
<dbReference type="InterPro" id="IPR010879">
    <property type="entry name" value="DUF1508"/>
</dbReference>
<accession>A0A1C3YQB1</accession>
<dbReference type="InterPro" id="IPR051141">
    <property type="entry name" value="UPF0339_domain"/>
</dbReference>